<protein>
    <submittedName>
        <fullName evidence="1">Uncharacterized protein</fullName>
    </submittedName>
</protein>
<accession>A0ACC1HRJ1</accession>
<evidence type="ECO:0000313" key="1">
    <source>
        <dbReference type="EMBL" id="KAJ1678857.1"/>
    </source>
</evidence>
<proteinExistence type="predicted"/>
<evidence type="ECO:0000313" key="2">
    <source>
        <dbReference type="Proteomes" id="UP001145114"/>
    </source>
</evidence>
<gene>
    <name evidence="1" type="ORF">EV182_003215</name>
</gene>
<keyword evidence="2" id="KW-1185">Reference proteome</keyword>
<name>A0ACC1HRJ1_9FUNG</name>
<reference evidence="1" key="1">
    <citation type="submission" date="2022-06" db="EMBL/GenBank/DDBJ databases">
        <title>Phylogenomic reconstructions and comparative analyses of Kickxellomycotina fungi.</title>
        <authorList>
            <person name="Reynolds N.K."/>
            <person name="Stajich J.E."/>
            <person name="Barry K."/>
            <person name="Grigoriev I.V."/>
            <person name="Crous P."/>
            <person name="Smith M.E."/>
        </authorList>
    </citation>
    <scope>NUCLEOTIDE SEQUENCE</scope>
    <source>
        <strain evidence="1">RSA 2271</strain>
    </source>
</reference>
<dbReference type="EMBL" id="JAMZIH010000800">
    <property type="protein sequence ID" value="KAJ1678857.1"/>
    <property type="molecule type" value="Genomic_DNA"/>
</dbReference>
<comment type="caution">
    <text evidence="1">The sequence shown here is derived from an EMBL/GenBank/DDBJ whole genome shotgun (WGS) entry which is preliminary data.</text>
</comment>
<feature type="non-terminal residue" evidence="1">
    <location>
        <position position="1"/>
    </location>
</feature>
<organism evidence="1 2">
    <name type="scientific">Spiromyces aspiralis</name>
    <dbReference type="NCBI Taxonomy" id="68401"/>
    <lineage>
        <taxon>Eukaryota</taxon>
        <taxon>Fungi</taxon>
        <taxon>Fungi incertae sedis</taxon>
        <taxon>Zoopagomycota</taxon>
        <taxon>Kickxellomycotina</taxon>
        <taxon>Kickxellomycetes</taxon>
        <taxon>Kickxellales</taxon>
        <taxon>Kickxellaceae</taxon>
        <taxon>Spiromyces</taxon>
    </lineage>
</organism>
<sequence>QQEAEKLVERLQLLKSTDTFRQEELAMLFLLAQWQAWQQWSLPHANDQEDGGNNGNDEDISAENTKQAPQQFRSYLEGFVSWMETVHMVFSKVFGTANEGANAKMLRWLASHACRAATRCLRNKAESADGVVALVQMWGHAQTHTRDLATMGAEFLTPEVIPFIEERLVCHVLGRITGPLADMRGVIADARQMMAEAAAESSKPRGARTLSIAGKTPTGPFTALIERHLALPTRPMLVMQYPLKDTATADDATTISTRVSPVSLMQYPVLSDIHRAFRDTLHELQLIRKTAIEGYLPVTLGPHGIGLTLDQAVALVVALSLDSYLAGIADDLQGLAALAADISSVELDMRAVIGEVCAAFAFGLVRYISESLEEGSFDVIDNARRVYPSIARAARIDLDGIIRQLFKYFPRISSATAIAGTGDGASGE</sequence>
<dbReference type="Proteomes" id="UP001145114">
    <property type="component" value="Unassembled WGS sequence"/>
</dbReference>